<dbReference type="GO" id="GO:0008270">
    <property type="term" value="F:zinc ion binding"/>
    <property type="evidence" value="ECO:0007669"/>
    <property type="project" value="UniProtKB-KW"/>
</dbReference>
<comment type="caution">
    <text evidence="7">The sequence shown here is derived from an EMBL/GenBank/DDBJ whole genome shotgun (WGS) entry which is preliminary data.</text>
</comment>
<feature type="region of interest" description="Disordered" evidence="5">
    <location>
        <begin position="48"/>
        <end position="67"/>
    </location>
</feature>
<dbReference type="GO" id="GO:0000122">
    <property type="term" value="P:negative regulation of transcription by RNA polymerase II"/>
    <property type="evidence" value="ECO:0007669"/>
    <property type="project" value="UniProtKB-ARBA"/>
</dbReference>
<dbReference type="EMBL" id="BTSX01000006">
    <property type="protein sequence ID" value="GMT04727.1"/>
    <property type="molecule type" value="Genomic_DNA"/>
</dbReference>
<evidence type="ECO:0000256" key="5">
    <source>
        <dbReference type="SAM" id="MobiDB-lite"/>
    </source>
</evidence>
<dbReference type="GO" id="GO:0005634">
    <property type="term" value="C:nucleus"/>
    <property type="evidence" value="ECO:0007669"/>
    <property type="project" value="UniProtKB-ARBA"/>
</dbReference>
<dbReference type="PROSITE" id="PS00028">
    <property type="entry name" value="ZINC_FINGER_C2H2_1"/>
    <property type="match status" value="1"/>
</dbReference>
<proteinExistence type="predicted"/>
<name>A0AAV5UDV3_9BILA</name>
<evidence type="ECO:0000313" key="7">
    <source>
        <dbReference type="EMBL" id="GMT04727.1"/>
    </source>
</evidence>
<evidence type="ECO:0000256" key="2">
    <source>
        <dbReference type="ARBA" id="ARBA00022771"/>
    </source>
</evidence>
<protein>
    <recommendedName>
        <fullName evidence="6">C2H2-type domain-containing protein</fullName>
    </recommendedName>
</protein>
<dbReference type="Proteomes" id="UP001432027">
    <property type="component" value="Unassembled WGS sequence"/>
</dbReference>
<evidence type="ECO:0000313" key="8">
    <source>
        <dbReference type="Proteomes" id="UP001432027"/>
    </source>
</evidence>
<sequence>MILSDPQGLKTHSLQHKEGEENQRPFKCDLCDMRFRLNGQVNQHKKVKHRGINGCSPNSQREYHPERKHLDPCRQRMRSLIYCTYFIHYIK</sequence>
<organism evidence="7 8">
    <name type="scientific">Pristionchus entomophagus</name>
    <dbReference type="NCBI Taxonomy" id="358040"/>
    <lineage>
        <taxon>Eukaryota</taxon>
        <taxon>Metazoa</taxon>
        <taxon>Ecdysozoa</taxon>
        <taxon>Nematoda</taxon>
        <taxon>Chromadorea</taxon>
        <taxon>Rhabditida</taxon>
        <taxon>Rhabditina</taxon>
        <taxon>Diplogasteromorpha</taxon>
        <taxon>Diplogasteroidea</taxon>
        <taxon>Neodiplogasteridae</taxon>
        <taxon>Pristionchus</taxon>
    </lineage>
</organism>
<reference evidence="7" key="1">
    <citation type="submission" date="2023-10" db="EMBL/GenBank/DDBJ databases">
        <title>Genome assembly of Pristionchus species.</title>
        <authorList>
            <person name="Yoshida K."/>
            <person name="Sommer R.J."/>
        </authorList>
    </citation>
    <scope>NUCLEOTIDE SEQUENCE</scope>
    <source>
        <strain evidence="7">RS0144</strain>
    </source>
</reference>
<feature type="region of interest" description="Disordered" evidence="5">
    <location>
        <begin position="1"/>
        <end position="22"/>
    </location>
</feature>
<evidence type="ECO:0000256" key="4">
    <source>
        <dbReference type="PROSITE-ProRule" id="PRU00042"/>
    </source>
</evidence>
<evidence type="ECO:0000256" key="3">
    <source>
        <dbReference type="ARBA" id="ARBA00022833"/>
    </source>
</evidence>
<dbReference type="InterPro" id="IPR013087">
    <property type="entry name" value="Znf_C2H2_type"/>
</dbReference>
<evidence type="ECO:0000259" key="6">
    <source>
        <dbReference type="PROSITE" id="PS50157"/>
    </source>
</evidence>
<keyword evidence="2 4" id="KW-0863">Zinc-finger</keyword>
<dbReference type="PROSITE" id="PS50157">
    <property type="entry name" value="ZINC_FINGER_C2H2_2"/>
    <property type="match status" value="1"/>
</dbReference>
<keyword evidence="3" id="KW-0862">Zinc</keyword>
<keyword evidence="1" id="KW-0479">Metal-binding</keyword>
<keyword evidence="8" id="KW-1185">Reference proteome</keyword>
<dbReference type="InterPro" id="IPR036236">
    <property type="entry name" value="Znf_C2H2_sf"/>
</dbReference>
<dbReference type="Gene3D" id="3.30.160.60">
    <property type="entry name" value="Classic Zinc Finger"/>
    <property type="match status" value="1"/>
</dbReference>
<dbReference type="SUPFAM" id="SSF57667">
    <property type="entry name" value="beta-beta-alpha zinc fingers"/>
    <property type="match status" value="1"/>
</dbReference>
<dbReference type="FunFam" id="3.30.160.60:FF:000446">
    <property type="entry name" value="Zinc finger protein"/>
    <property type="match status" value="1"/>
</dbReference>
<feature type="domain" description="C2H2-type" evidence="6">
    <location>
        <begin position="26"/>
        <end position="54"/>
    </location>
</feature>
<dbReference type="AlphaFoldDB" id="A0AAV5UDV3"/>
<evidence type="ECO:0000256" key="1">
    <source>
        <dbReference type="ARBA" id="ARBA00022723"/>
    </source>
</evidence>
<accession>A0AAV5UDV3</accession>
<gene>
    <name evidence="7" type="ORF">PENTCL1PPCAC_26901</name>
</gene>